<dbReference type="Proteomes" id="UP001198242">
    <property type="component" value="Unassembled WGS sequence"/>
</dbReference>
<reference evidence="3 4" key="1">
    <citation type="submission" date="2021-10" db="EMBL/GenBank/DDBJ databases">
        <title>Anaerobic single-cell dispensing facilitates the cultivation of human gut bacteria.</title>
        <authorList>
            <person name="Afrizal A."/>
        </authorList>
    </citation>
    <scope>NUCLEOTIDE SEQUENCE [LARGE SCALE GENOMIC DNA]</scope>
    <source>
        <strain evidence="3 4">CLA-AA-H232</strain>
    </source>
</reference>
<dbReference type="Gene3D" id="1.20.120.160">
    <property type="entry name" value="HPT domain"/>
    <property type="match status" value="1"/>
</dbReference>
<comment type="caution">
    <text evidence="3">The sequence shown here is derived from an EMBL/GenBank/DDBJ whole genome shotgun (WGS) entry which is preliminary data.</text>
</comment>
<accession>A0AAE3DZU9</accession>
<dbReference type="InterPro" id="IPR036641">
    <property type="entry name" value="HPT_dom_sf"/>
</dbReference>
<proteinExistence type="predicted"/>
<organism evidence="3 4">
    <name type="scientific">Hominilimicola fabiformis</name>
    <dbReference type="NCBI Taxonomy" id="2885356"/>
    <lineage>
        <taxon>Bacteria</taxon>
        <taxon>Bacillati</taxon>
        <taxon>Bacillota</taxon>
        <taxon>Clostridia</taxon>
        <taxon>Eubacteriales</taxon>
        <taxon>Oscillospiraceae</taxon>
        <taxon>Hominilimicola</taxon>
    </lineage>
</organism>
<dbReference type="GO" id="GO:0000160">
    <property type="term" value="P:phosphorelay signal transduction system"/>
    <property type="evidence" value="ECO:0007669"/>
    <property type="project" value="InterPro"/>
</dbReference>
<sequence>MTLKEFYEQIDSDYKDVIKRLCDENMIKKFVFKFPEDPSFNDLKDGLKENDAEKAFCAVHTLKGVCSNLGFERLYEASYELTEKLRNRVIDNCDELYNAVERLYTDLIAKIKEID</sequence>
<dbReference type="AlphaFoldDB" id="A0AAE3DZU9"/>
<feature type="modified residue" description="Phosphohistidine" evidence="1">
    <location>
        <position position="60"/>
    </location>
</feature>
<dbReference type="InterPro" id="IPR008207">
    <property type="entry name" value="Sig_transdc_His_kin_Hpt_dom"/>
</dbReference>
<name>A0AAE3DZU9_9FIRM</name>
<gene>
    <name evidence="3" type="ORF">LKE05_07790</name>
</gene>
<dbReference type="RefSeq" id="WP_147514254.1">
    <property type="nucleotide sequence ID" value="NZ_JAJEQM010000009.1"/>
</dbReference>
<keyword evidence="4" id="KW-1185">Reference proteome</keyword>
<feature type="domain" description="HPt" evidence="2">
    <location>
        <begin position="21"/>
        <end position="115"/>
    </location>
</feature>
<evidence type="ECO:0000256" key="1">
    <source>
        <dbReference type="PROSITE-ProRule" id="PRU00110"/>
    </source>
</evidence>
<dbReference type="EMBL" id="JAJEQM010000009">
    <property type="protein sequence ID" value="MCC2210690.1"/>
    <property type="molecule type" value="Genomic_DNA"/>
</dbReference>
<keyword evidence="1" id="KW-0597">Phosphoprotein</keyword>
<protein>
    <submittedName>
        <fullName evidence="3">Hpt domain-containing protein</fullName>
    </submittedName>
</protein>
<evidence type="ECO:0000313" key="4">
    <source>
        <dbReference type="Proteomes" id="UP001198242"/>
    </source>
</evidence>
<evidence type="ECO:0000259" key="2">
    <source>
        <dbReference type="PROSITE" id="PS50894"/>
    </source>
</evidence>
<dbReference type="Pfam" id="PF01627">
    <property type="entry name" value="Hpt"/>
    <property type="match status" value="1"/>
</dbReference>
<dbReference type="SUPFAM" id="SSF47226">
    <property type="entry name" value="Histidine-containing phosphotransfer domain, HPT domain"/>
    <property type="match status" value="1"/>
</dbReference>
<dbReference type="PROSITE" id="PS50894">
    <property type="entry name" value="HPT"/>
    <property type="match status" value="1"/>
</dbReference>
<evidence type="ECO:0000313" key="3">
    <source>
        <dbReference type="EMBL" id="MCC2210690.1"/>
    </source>
</evidence>